<evidence type="ECO:0000256" key="4">
    <source>
        <dbReference type="ARBA" id="ARBA00022475"/>
    </source>
</evidence>
<proteinExistence type="inferred from homology"/>
<feature type="transmembrane region" description="Helical" evidence="9">
    <location>
        <begin position="273"/>
        <end position="293"/>
    </location>
</feature>
<evidence type="ECO:0000256" key="8">
    <source>
        <dbReference type="SAM" id="MobiDB-lite"/>
    </source>
</evidence>
<evidence type="ECO:0000313" key="11">
    <source>
        <dbReference type="Proteomes" id="UP000224915"/>
    </source>
</evidence>
<reference evidence="10 11" key="1">
    <citation type="submission" date="2017-10" db="EMBL/GenBank/DDBJ databases">
        <title>Sequencing the genomes of 1000 actinobacteria strains.</title>
        <authorList>
            <person name="Klenk H.-P."/>
        </authorList>
    </citation>
    <scope>NUCLEOTIDE SEQUENCE [LARGE SCALE GENOMIC DNA]</scope>
    <source>
        <strain evidence="10 11">DSM 21801</strain>
    </source>
</reference>
<dbReference type="Pfam" id="PF02028">
    <property type="entry name" value="BCCT"/>
    <property type="match status" value="1"/>
</dbReference>
<evidence type="ECO:0000256" key="1">
    <source>
        <dbReference type="ARBA" id="ARBA00004651"/>
    </source>
</evidence>
<feature type="transmembrane region" description="Helical" evidence="9">
    <location>
        <begin position="201"/>
        <end position="223"/>
    </location>
</feature>
<dbReference type="EMBL" id="PDJD01000001">
    <property type="protein sequence ID" value="PFG20394.1"/>
    <property type="molecule type" value="Genomic_DNA"/>
</dbReference>
<comment type="caution">
    <text evidence="10">The sequence shown here is derived from an EMBL/GenBank/DDBJ whole genome shotgun (WGS) entry which is preliminary data.</text>
</comment>
<keyword evidence="11" id="KW-1185">Reference proteome</keyword>
<feature type="compositionally biased region" description="Low complexity" evidence="8">
    <location>
        <begin position="655"/>
        <end position="676"/>
    </location>
</feature>
<dbReference type="PROSITE" id="PS01303">
    <property type="entry name" value="BCCT"/>
    <property type="match status" value="1"/>
</dbReference>
<feature type="transmembrane region" description="Helical" evidence="9">
    <location>
        <begin position="331"/>
        <end position="349"/>
    </location>
</feature>
<keyword evidence="6 9" id="KW-1133">Transmembrane helix</keyword>
<feature type="transmembrane region" description="Helical" evidence="9">
    <location>
        <begin position="361"/>
        <end position="384"/>
    </location>
</feature>
<evidence type="ECO:0000256" key="9">
    <source>
        <dbReference type="SAM" id="Phobius"/>
    </source>
</evidence>
<dbReference type="GO" id="GO:0022857">
    <property type="term" value="F:transmembrane transporter activity"/>
    <property type="evidence" value="ECO:0007669"/>
    <property type="project" value="InterPro"/>
</dbReference>
<dbReference type="GO" id="GO:0005886">
    <property type="term" value="C:plasma membrane"/>
    <property type="evidence" value="ECO:0007669"/>
    <property type="project" value="UniProtKB-SubCell"/>
</dbReference>
<comment type="similarity">
    <text evidence="2">Belongs to the BCCT transporter (TC 2.A.15) family.</text>
</comment>
<feature type="transmembrane region" description="Helical" evidence="9">
    <location>
        <begin position="24"/>
        <end position="42"/>
    </location>
</feature>
<evidence type="ECO:0000256" key="7">
    <source>
        <dbReference type="ARBA" id="ARBA00023136"/>
    </source>
</evidence>
<feature type="transmembrane region" description="Helical" evidence="9">
    <location>
        <begin position="102"/>
        <end position="121"/>
    </location>
</feature>
<name>A0A2A9D161_9MICO</name>
<dbReference type="AlphaFoldDB" id="A0A2A9D161"/>
<keyword evidence="7 9" id="KW-0472">Membrane</keyword>
<evidence type="ECO:0000256" key="2">
    <source>
        <dbReference type="ARBA" id="ARBA00005658"/>
    </source>
</evidence>
<keyword evidence="3" id="KW-0813">Transport</keyword>
<evidence type="ECO:0000256" key="5">
    <source>
        <dbReference type="ARBA" id="ARBA00022692"/>
    </source>
</evidence>
<feature type="transmembrane region" description="Helical" evidence="9">
    <location>
        <begin position="484"/>
        <end position="507"/>
    </location>
</feature>
<feature type="transmembrane region" description="Helical" evidence="9">
    <location>
        <begin position="62"/>
        <end position="81"/>
    </location>
</feature>
<protein>
    <submittedName>
        <fullName evidence="10">Choline/glycine/proline betaine transport protein</fullName>
    </submittedName>
</protein>
<dbReference type="NCBIfam" id="TIGR00842">
    <property type="entry name" value="bcct"/>
    <property type="match status" value="1"/>
</dbReference>
<evidence type="ECO:0000313" key="10">
    <source>
        <dbReference type="EMBL" id="PFG20394.1"/>
    </source>
</evidence>
<feature type="region of interest" description="Disordered" evidence="8">
    <location>
        <begin position="619"/>
        <end position="684"/>
    </location>
</feature>
<keyword evidence="5 9" id="KW-0812">Transmembrane</keyword>
<keyword evidence="4" id="KW-1003">Cell membrane</keyword>
<accession>A0A2A9D161</accession>
<dbReference type="InterPro" id="IPR018093">
    <property type="entry name" value="BCCT_CS"/>
</dbReference>
<dbReference type="Proteomes" id="UP000224915">
    <property type="component" value="Unassembled WGS sequence"/>
</dbReference>
<dbReference type="PANTHER" id="PTHR30047:SF7">
    <property type="entry name" value="HIGH-AFFINITY CHOLINE TRANSPORT PROTEIN"/>
    <property type="match status" value="1"/>
</dbReference>
<evidence type="ECO:0000256" key="3">
    <source>
        <dbReference type="ARBA" id="ARBA00022448"/>
    </source>
</evidence>
<evidence type="ECO:0000256" key="6">
    <source>
        <dbReference type="ARBA" id="ARBA00022989"/>
    </source>
</evidence>
<comment type="subcellular location">
    <subcellularLocation>
        <location evidence="1">Cell membrane</location>
        <topology evidence="1">Multi-pass membrane protein</topology>
    </subcellularLocation>
</comment>
<dbReference type="PANTHER" id="PTHR30047">
    <property type="entry name" value="HIGH-AFFINITY CHOLINE TRANSPORT PROTEIN-RELATED"/>
    <property type="match status" value="1"/>
</dbReference>
<feature type="region of interest" description="Disordered" evidence="8">
    <location>
        <begin position="578"/>
        <end position="599"/>
    </location>
</feature>
<dbReference type="InterPro" id="IPR000060">
    <property type="entry name" value="BCCT_transptr"/>
</dbReference>
<organism evidence="10 11">
    <name type="scientific">Serinibacter salmoneus</name>
    <dbReference type="NCBI Taxonomy" id="556530"/>
    <lineage>
        <taxon>Bacteria</taxon>
        <taxon>Bacillati</taxon>
        <taxon>Actinomycetota</taxon>
        <taxon>Actinomycetes</taxon>
        <taxon>Micrococcales</taxon>
        <taxon>Beutenbergiaceae</taxon>
        <taxon>Serinibacter</taxon>
    </lineage>
</organism>
<feature type="transmembrane region" description="Helical" evidence="9">
    <location>
        <begin position="416"/>
        <end position="434"/>
    </location>
</feature>
<sequence length="684" mass="71529">MTSDQRSSGATKPPGRLHTHRAQVFYPSVLLIVAFVVLAMAFTDQFESVVNTLQAEVIGVFGWYYVLIVAAFVVFALWMGLSRFGNIVLGKDEEEATFRLPVWFAMLFAAGMGIGLVYFGVAEPLSHFISPKPGVTGSPEYLAQAAMGQTYLHWGLHAWAIYVVVGLALAYAIHRKGRPVSIRWALEPLLGDRVKGWIGDVIDVIALLGTVFGVATSLGFGVMQVSAGLGFLEIADASVSLQIGLIVGITAVAAASVVSGVGKGMKWLSNGNMVLAGIFVAAVLALGPTLFLLRDWVQSMGFYLQNVLRMTFDTTAFQGDAGLAWQSGWTIFYWGWWISWAPFVGVFIARISRGRTVREFVLGVLLVPTIVSFFWFSVLGGTALQRELADPGSLTPDGAVDSNTALFQMLQTLPGAQILAGIAIVLVVVFFVTSSDSGSFVVDMLATGGNANPPAWSRLMWAVLEGLVAIALLVAGGLQALQTTAILIGLPFSVIMIAMAVATVKALSEEHRAILRAERAAARAALTDHIETRVKSSLTEEYSEIFGEDAENAGTSNGNATGAGGRISAWWRRVRSAPGADVGGGTIEHTRPAAPGAGAASTAASTAAAGTATAVLEAEAPSAAPDSAASGTERATAEGESASSELTPPAGTPEDLALGAASDDADGSGQSDAAGSVEQEPRGD</sequence>
<feature type="transmembrane region" description="Helical" evidence="9">
    <location>
        <begin position="455"/>
        <end position="478"/>
    </location>
</feature>
<feature type="transmembrane region" description="Helical" evidence="9">
    <location>
        <begin position="151"/>
        <end position="173"/>
    </location>
</feature>
<gene>
    <name evidence="10" type="ORF">ATL40_1992</name>
</gene>
<feature type="transmembrane region" description="Helical" evidence="9">
    <location>
        <begin position="243"/>
        <end position="261"/>
    </location>
</feature>
<feature type="compositionally biased region" description="Low complexity" evidence="8">
    <location>
        <begin position="619"/>
        <end position="630"/>
    </location>
</feature>